<dbReference type="AlphaFoldDB" id="A0A286AD95"/>
<dbReference type="GO" id="GO:0004175">
    <property type="term" value="F:endopeptidase activity"/>
    <property type="evidence" value="ECO:0007669"/>
    <property type="project" value="UniProtKB-ARBA"/>
</dbReference>
<keyword evidence="1" id="KW-0472">Membrane</keyword>
<accession>A0A286AD95</accession>
<feature type="transmembrane region" description="Helical" evidence="1">
    <location>
        <begin position="93"/>
        <end position="111"/>
    </location>
</feature>
<protein>
    <submittedName>
        <fullName evidence="3">CAAX protease self-immunity</fullName>
    </submittedName>
</protein>
<feature type="transmembrane region" description="Helical" evidence="1">
    <location>
        <begin position="117"/>
        <end position="133"/>
    </location>
</feature>
<feature type="domain" description="CAAX prenyl protease 2/Lysostaphin resistance protein A-like" evidence="2">
    <location>
        <begin position="59"/>
        <end position="153"/>
    </location>
</feature>
<feature type="transmembrane region" description="Helical" evidence="1">
    <location>
        <begin position="59"/>
        <end position="81"/>
    </location>
</feature>
<evidence type="ECO:0000313" key="3">
    <source>
        <dbReference type="EMBL" id="SOD19876.1"/>
    </source>
</evidence>
<dbReference type="GO" id="GO:0006508">
    <property type="term" value="P:proteolysis"/>
    <property type="evidence" value="ECO:0007669"/>
    <property type="project" value="UniProtKB-KW"/>
</dbReference>
<dbReference type="InterPro" id="IPR003675">
    <property type="entry name" value="Rce1/LyrA-like_dom"/>
</dbReference>
<evidence type="ECO:0000256" key="1">
    <source>
        <dbReference type="SAM" id="Phobius"/>
    </source>
</evidence>
<keyword evidence="1" id="KW-0812">Transmembrane</keyword>
<dbReference type="GO" id="GO:0080120">
    <property type="term" value="P:CAAX-box protein maturation"/>
    <property type="evidence" value="ECO:0007669"/>
    <property type="project" value="UniProtKB-ARBA"/>
</dbReference>
<keyword evidence="4" id="KW-1185">Reference proteome</keyword>
<evidence type="ECO:0000259" key="2">
    <source>
        <dbReference type="Pfam" id="PF02517"/>
    </source>
</evidence>
<dbReference type="OrthoDB" id="795252at2"/>
<gene>
    <name evidence="3" type="ORF">SAMN06297358_3583</name>
</gene>
<keyword evidence="1" id="KW-1133">Transmembrane helix</keyword>
<feature type="transmembrane region" description="Helical" evidence="1">
    <location>
        <begin position="20"/>
        <end position="39"/>
    </location>
</feature>
<keyword evidence="3" id="KW-0645">Protease</keyword>
<organism evidence="3 4">
    <name type="scientific">Pedobacter xixiisoli</name>
    <dbReference type="NCBI Taxonomy" id="1476464"/>
    <lineage>
        <taxon>Bacteria</taxon>
        <taxon>Pseudomonadati</taxon>
        <taxon>Bacteroidota</taxon>
        <taxon>Sphingobacteriia</taxon>
        <taxon>Sphingobacteriales</taxon>
        <taxon>Sphingobacteriaceae</taxon>
        <taxon>Pedobacter</taxon>
    </lineage>
</organism>
<dbReference type="Proteomes" id="UP000219281">
    <property type="component" value="Unassembled WGS sequence"/>
</dbReference>
<dbReference type="EMBL" id="OCMT01000004">
    <property type="protein sequence ID" value="SOD19876.1"/>
    <property type="molecule type" value="Genomic_DNA"/>
</dbReference>
<dbReference type="Pfam" id="PF02517">
    <property type="entry name" value="Rce1-like"/>
    <property type="match status" value="1"/>
</dbReference>
<sequence length="164" mass="19432">MGNLAILHKWIINKSFARQVFIFIILSYFLTLLLLPITLNADSNGGRDLSILWGKEQKLFMFFAIFLSPLIETFIFQWLVYEQLIAFSFFKKRIYFIILISGFIFGVIHSFSIEYQFFAFVLGCYLCFVYYYFKTYSKYAFLAVFIIHAVRNLLVVLGQFYLKS</sequence>
<reference evidence="4" key="1">
    <citation type="submission" date="2017-09" db="EMBL/GenBank/DDBJ databases">
        <authorList>
            <person name="Varghese N."/>
            <person name="Submissions S."/>
        </authorList>
    </citation>
    <scope>NUCLEOTIDE SEQUENCE [LARGE SCALE GENOMIC DNA]</scope>
    <source>
        <strain evidence="4">CGMCC 1.12803</strain>
    </source>
</reference>
<evidence type="ECO:0000313" key="4">
    <source>
        <dbReference type="Proteomes" id="UP000219281"/>
    </source>
</evidence>
<dbReference type="RefSeq" id="WP_097133375.1">
    <property type="nucleotide sequence ID" value="NZ_OCMT01000004.1"/>
</dbReference>
<feature type="transmembrane region" description="Helical" evidence="1">
    <location>
        <begin position="140"/>
        <end position="162"/>
    </location>
</feature>
<keyword evidence="3" id="KW-0378">Hydrolase</keyword>
<name>A0A286AD95_9SPHI</name>
<proteinExistence type="predicted"/>